<keyword evidence="1" id="KW-0479">Metal-binding</keyword>
<dbReference type="InterPro" id="IPR011016">
    <property type="entry name" value="Znf_RING-CH"/>
</dbReference>
<evidence type="ECO:0000313" key="5">
    <source>
        <dbReference type="EMBL" id="JAT78565.1"/>
    </source>
</evidence>
<organism evidence="5">
    <name type="scientific">Auxenochlorella protothecoides</name>
    <name type="common">Green microalga</name>
    <name type="synonym">Chlorella protothecoides</name>
    <dbReference type="NCBI Taxonomy" id="3075"/>
    <lineage>
        <taxon>Eukaryota</taxon>
        <taxon>Viridiplantae</taxon>
        <taxon>Chlorophyta</taxon>
        <taxon>core chlorophytes</taxon>
        <taxon>Trebouxiophyceae</taxon>
        <taxon>Chlorellales</taxon>
        <taxon>Chlorellaceae</taxon>
        <taxon>Auxenochlorella</taxon>
    </lineage>
</organism>
<dbReference type="PROSITE" id="PS51292">
    <property type="entry name" value="ZF_RING_CH"/>
    <property type="match status" value="1"/>
</dbReference>
<feature type="domain" description="RING-CH-type" evidence="4">
    <location>
        <begin position="67"/>
        <end position="126"/>
    </location>
</feature>
<dbReference type="Pfam" id="PF12906">
    <property type="entry name" value="RINGv"/>
    <property type="match status" value="1"/>
</dbReference>
<gene>
    <name evidence="5" type="ORF">g.33005</name>
</gene>
<dbReference type="InterPro" id="IPR013083">
    <property type="entry name" value="Znf_RING/FYVE/PHD"/>
</dbReference>
<evidence type="ECO:0000259" key="4">
    <source>
        <dbReference type="PROSITE" id="PS51292"/>
    </source>
</evidence>
<protein>
    <recommendedName>
        <fullName evidence="4">RING-CH-type domain-containing protein</fullName>
    </recommendedName>
</protein>
<dbReference type="SMART" id="SM00744">
    <property type="entry name" value="RINGv"/>
    <property type="match status" value="1"/>
</dbReference>
<reference evidence="5" key="1">
    <citation type="submission" date="2015-08" db="EMBL/GenBank/DDBJ databases">
        <authorList>
            <person name="Babu N.S."/>
            <person name="Beckwith C.J."/>
            <person name="Beseler K.G."/>
            <person name="Brison A."/>
            <person name="Carone J.V."/>
            <person name="Caskin T.P."/>
            <person name="Diamond M."/>
            <person name="Durham M.E."/>
            <person name="Foxe J.M."/>
            <person name="Go M."/>
            <person name="Henderson B.A."/>
            <person name="Jones I.B."/>
            <person name="McGettigan J.A."/>
            <person name="Micheletti S.J."/>
            <person name="Nasrallah M.E."/>
            <person name="Ortiz D."/>
            <person name="Piller C.R."/>
            <person name="Privatt S.R."/>
            <person name="Schneider S.L."/>
            <person name="Sharp S."/>
            <person name="Smith T.C."/>
            <person name="Stanton J.D."/>
            <person name="Ullery H.E."/>
            <person name="Wilson R.J."/>
            <person name="Serrano M.G."/>
            <person name="Buck G."/>
            <person name="Lee V."/>
            <person name="Wang Y."/>
            <person name="Carvalho R."/>
            <person name="Voegtly L."/>
            <person name="Shi R."/>
            <person name="Duckworth R."/>
            <person name="Johnson A."/>
            <person name="Loviza R."/>
            <person name="Walstead R."/>
            <person name="Shah Z."/>
            <person name="Kiflezghi M."/>
            <person name="Wade K."/>
            <person name="Ball S.L."/>
            <person name="Bradley K.W."/>
            <person name="Asai D.J."/>
            <person name="Bowman C.A."/>
            <person name="Russell D.A."/>
            <person name="Pope W.H."/>
            <person name="Jacobs-Sera D."/>
            <person name="Hendrix R.W."/>
            <person name="Hatfull G.F."/>
        </authorList>
    </citation>
    <scope>NUCLEOTIDE SEQUENCE</scope>
</reference>
<evidence type="ECO:0000256" key="3">
    <source>
        <dbReference type="ARBA" id="ARBA00022833"/>
    </source>
</evidence>
<dbReference type="SUPFAM" id="SSF57850">
    <property type="entry name" value="RING/U-box"/>
    <property type="match status" value="1"/>
</dbReference>
<evidence type="ECO:0000256" key="2">
    <source>
        <dbReference type="ARBA" id="ARBA00022771"/>
    </source>
</evidence>
<keyword evidence="2" id="KW-0863">Zinc-finger</keyword>
<sequence length="285" mass="30706">LFAFFCRLLRSESSPELALVPRPRCAQALRHLVNPSPFGPAMDVKVSRESSGLCMNASGALHDTSQALSEEERVCWICLENSGTLILPCKCPRHAHSRCLARWQLQSAGSRRETHCDFCNSQLPDWKAVLTPLPDLSAPAVMNVNFDGRTYSFEVRAGMAGYSEFTESIRRAFNLPDDSDLNITFTCDEPTSDAGSLLTLHGPGAYDAAVHCASISAARRIASSCPSEGSASVQSAGSSLGSSPMALGSPGAEVAVPVRRRRMAALGRRFRSVLQDLMTASRTAQ</sequence>
<keyword evidence="3" id="KW-0862">Zinc</keyword>
<feature type="non-terminal residue" evidence="5">
    <location>
        <position position="1"/>
    </location>
</feature>
<dbReference type="Gene3D" id="3.30.40.10">
    <property type="entry name" value="Zinc/RING finger domain, C3HC4 (zinc finger)"/>
    <property type="match status" value="1"/>
</dbReference>
<proteinExistence type="predicted"/>
<dbReference type="EMBL" id="GDKF01000057">
    <property type="protein sequence ID" value="JAT78565.1"/>
    <property type="molecule type" value="Transcribed_RNA"/>
</dbReference>
<accession>A0A1D2AI20</accession>
<name>A0A1D2AI20_AUXPR</name>
<evidence type="ECO:0000256" key="1">
    <source>
        <dbReference type="ARBA" id="ARBA00022723"/>
    </source>
</evidence>
<dbReference type="AlphaFoldDB" id="A0A1D2AI20"/>
<dbReference type="GO" id="GO:0008270">
    <property type="term" value="F:zinc ion binding"/>
    <property type="evidence" value="ECO:0007669"/>
    <property type="project" value="UniProtKB-KW"/>
</dbReference>